<dbReference type="PROSITE" id="PS00036">
    <property type="entry name" value="BZIP_BASIC"/>
    <property type="match status" value="1"/>
</dbReference>
<feature type="region of interest" description="Disordered" evidence="4">
    <location>
        <begin position="1"/>
        <end position="94"/>
    </location>
</feature>
<dbReference type="Pfam" id="PF03226">
    <property type="entry name" value="Yippee-Mis18"/>
    <property type="match status" value="1"/>
</dbReference>
<feature type="compositionally biased region" description="Low complexity" evidence="4">
    <location>
        <begin position="41"/>
        <end position="67"/>
    </location>
</feature>
<dbReference type="EMBL" id="CBTN010000015">
    <property type="protein sequence ID" value="CDH52988.1"/>
    <property type="molecule type" value="Genomic_DNA"/>
</dbReference>
<comment type="similarity">
    <text evidence="1">Belongs to the yippee family.</text>
</comment>
<feature type="region of interest" description="Disordered" evidence="4">
    <location>
        <begin position="120"/>
        <end position="149"/>
    </location>
</feature>
<gene>
    <name evidence="6" type="ORF">LCOR_04404.1</name>
</gene>
<reference evidence="6" key="1">
    <citation type="submission" date="2013-08" db="EMBL/GenBank/DDBJ databases">
        <title>Gene expansion shapes genome architecture in the human pathogen Lichtheimia corymbifera: an evolutionary genomics analysis in the ancient terrestrial Mucorales (Mucoromycotina).</title>
        <authorList>
            <person name="Schwartze V.U."/>
            <person name="Winter S."/>
            <person name="Shelest E."/>
            <person name="Marcet-Houben M."/>
            <person name="Horn F."/>
            <person name="Wehner S."/>
            <person name="Hoffmann K."/>
            <person name="Riege K."/>
            <person name="Sammeth M."/>
            <person name="Nowrousian M."/>
            <person name="Valiante V."/>
            <person name="Linde J."/>
            <person name="Jacobsen I.D."/>
            <person name="Marz M."/>
            <person name="Brakhage A.A."/>
            <person name="Gabaldon T."/>
            <person name="Bocker S."/>
            <person name="Voigt K."/>
        </authorList>
    </citation>
    <scope>NUCLEOTIDE SEQUENCE [LARGE SCALE GENOMIC DNA]</scope>
    <source>
        <strain evidence="6">FSU 9682</strain>
    </source>
</reference>
<dbReference type="InterPro" id="IPR034751">
    <property type="entry name" value="Yippee"/>
</dbReference>
<comment type="caution">
    <text evidence="6">The sequence shown here is derived from an EMBL/GenBank/DDBJ whole genome shotgun (WGS) entry which is preliminary data.</text>
</comment>
<protein>
    <submittedName>
        <fullName evidence="6">Yippee-like protein</fullName>
    </submittedName>
</protein>
<dbReference type="InterPro" id="IPR039058">
    <property type="entry name" value="Yippee_fam"/>
</dbReference>
<organism evidence="6 7">
    <name type="scientific">Lichtheimia corymbifera JMRC:FSU:9682</name>
    <dbReference type="NCBI Taxonomy" id="1263082"/>
    <lineage>
        <taxon>Eukaryota</taxon>
        <taxon>Fungi</taxon>
        <taxon>Fungi incertae sedis</taxon>
        <taxon>Mucoromycota</taxon>
        <taxon>Mucoromycotina</taxon>
        <taxon>Mucoromycetes</taxon>
        <taxon>Mucorales</taxon>
        <taxon>Lichtheimiaceae</taxon>
        <taxon>Lichtheimia</taxon>
    </lineage>
</organism>
<dbReference type="SUPFAM" id="SSF57959">
    <property type="entry name" value="Leucine zipper domain"/>
    <property type="match status" value="1"/>
</dbReference>
<feature type="domain" description="Yippee" evidence="5">
    <location>
        <begin position="239"/>
        <end position="336"/>
    </location>
</feature>
<sequence>MSSSVSHSLPPKLPPITSLPWSSSQQIQSSHPQHPPHHHSLPPTTTSYSISPTPPSSSSSLTTPTSSEAILAEKRRRNAGASSRFRERRKQRERELQERVLYLEQRVQTLEMALHQYDPDHPQLASSKDNRASSSIIQAPHHSSSNDLSNRVSQLETLMTRFRQEKETDSEKLTLLERENRYLKSLLESKKRRFSFLTPKRAISFFFPFFLTLTSLPTSLYPCTCSMGLKYRTYLDGTLIYGCAKCKTHLTTGDAIESRQFQGQHGQAYLFNYVVNVLQGATEDRNMTTGMHSVRDISCEKCMTTLGWTYVKAYNEENKYKEGKFILEKRLLIDVK</sequence>
<keyword evidence="7" id="KW-1185">Reference proteome</keyword>
<dbReference type="Pfam" id="PF07716">
    <property type="entry name" value="bZIP_2"/>
    <property type="match status" value="1"/>
</dbReference>
<dbReference type="InterPro" id="IPR004827">
    <property type="entry name" value="bZIP"/>
</dbReference>
<evidence type="ECO:0000256" key="2">
    <source>
        <dbReference type="ARBA" id="ARBA00022723"/>
    </source>
</evidence>
<dbReference type="InterPro" id="IPR046347">
    <property type="entry name" value="bZIP_sf"/>
</dbReference>
<dbReference type="GO" id="GO:0046872">
    <property type="term" value="F:metal ion binding"/>
    <property type="evidence" value="ECO:0007669"/>
    <property type="project" value="UniProtKB-KW"/>
</dbReference>
<dbReference type="Proteomes" id="UP000027586">
    <property type="component" value="Unassembled WGS sequence"/>
</dbReference>
<feature type="compositionally biased region" description="Low complexity" evidence="4">
    <location>
        <begin position="18"/>
        <end position="32"/>
    </location>
</feature>
<feature type="compositionally biased region" description="Polar residues" evidence="4">
    <location>
        <begin position="124"/>
        <end position="149"/>
    </location>
</feature>
<evidence type="ECO:0000256" key="1">
    <source>
        <dbReference type="ARBA" id="ARBA00005613"/>
    </source>
</evidence>
<dbReference type="VEuPathDB" id="FungiDB:LCOR_04404.1"/>
<dbReference type="InterPro" id="IPR004910">
    <property type="entry name" value="Yippee/Mis18/Cereblon"/>
</dbReference>
<evidence type="ECO:0000313" key="6">
    <source>
        <dbReference type="EMBL" id="CDH52988.1"/>
    </source>
</evidence>
<dbReference type="OrthoDB" id="2247093at2759"/>
<evidence type="ECO:0000256" key="4">
    <source>
        <dbReference type="SAM" id="MobiDB-lite"/>
    </source>
</evidence>
<dbReference type="PANTHER" id="PTHR13848">
    <property type="entry name" value="PROTEIN YIPPEE-LIKE CG15309-RELATED"/>
    <property type="match status" value="1"/>
</dbReference>
<evidence type="ECO:0000259" key="5">
    <source>
        <dbReference type="PROSITE" id="PS51792"/>
    </source>
</evidence>
<dbReference type="AlphaFoldDB" id="A0A068RS41"/>
<proteinExistence type="inferred from homology"/>
<keyword evidence="3" id="KW-0862">Zinc</keyword>
<name>A0A068RS41_9FUNG</name>
<dbReference type="Gene3D" id="1.20.5.170">
    <property type="match status" value="1"/>
</dbReference>
<dbReference type="PROSITE" id="PS51792">
    <property type="entry name" value="YIPPEE"/>
    <property type="match status" value="1"/>
</dbReference>
<dbReference type="GO" id="GO:0003700">
    <property type="term" value="F:DNA-binding transcription factor activity"/>
    <property type="evidence" value="ECO:0007669"/>
    <property type="project" value="InterPro"/>
</dbReference>
<dbReference type="STRING" id="1263082.A0A068RS41"/>
<accession>A0A068RS41</accession>
<evidence type="ECO:0000313" key="7">
    <source>
        <dbReference type="Proteomes" id="UP000027586"/>
    </source>
</evidence>
<keyword evidence="2" id="KW-0479">Metal-binding</keyword>
<evidence type="ECO:0000256" key="3">
    <source>
        <dbReference type="ARBA" id="ARBA00022833"/>
    </source>
</evidence>